<dbReference type="OrthoDB" id="9795513at2"/>
<protein>
    <submittedName>
        <fullName evidence="2">WxcM-like domain-containing protein</fullName>
    </submittedName>
</protein>
<keyword evidence="3" id="KW-1185">Reference proteome</keyword>
<dbReference type="InterPro" id="IPR014710">
    <property type="entry name" value="RmlC-like_jellyroll"/>
</dbReference>
<feature type="domain" description="Sugar 3,4-ketoisomerase QdtA cupin" evidence="1">
    <location>
        <begin position="14"/>
        <end position="142"/>
    </location>
</feature>
<dbReference type="Proteomes" id="UP000317332">
    <property type="component" value="Unassembled WGS sequence"/>
</dbReference>
<comment type="caution">
    <text evidence="2">The sequence shown here is derived from an EMBL/GenBank/DDBJ whole genome shotgun (WGS) entry which is preliminary data.</text>
</comment>
<accession>A0A506PQR4</accession>
<proteinExistence type="predicted"/>
<dbReference type="AlphaFoldDB" id="A0A506PQR4"/>
<dbReference type="SUPFAM" id="SSF51182">
    <property type="entry name" value="RmlC-like cupins"/>
    <property type="match status" value="1"/>
</dbReference>
<evidence type="ECO:0000313" key="3">
    <source>
        <dbReference type="Proteomes" id="UP000317332"/>
    </source>
</evidence>
<dbReference type="EMBL" id="VHIQ01000001">
    <property type="protein sequence ID" value="TPV35545.1"/>
    <property type="molecule type" value="Genomic_DNA"/>
</dbReference>
<dbReference type="Pfam" id="PF05523">
    <property type="entry name" value="FdtA"/>
    <property type="match status" value="1"/>
</dbReference>
<dbReference type="CDD" id="cd20292">
    <property type="entry name" value="cupin_QdtA-like"/>
    <property type="match status" value="1"/>
</dbReference>
<gene>
    <name evidence="2" type="ORF">FJ651_01130</name>
</gene>
<dbReference type="InterPro" id="IPR008894">
    <property type="entry name" value="QdtA_cupin_dom"/>
</dbReference>
<organism evidence="2 3">
    <name type="scientific">Paucihalobacter ruber</name>
    <dbReference type="NCBI Taxonomy" id="2567861"/>
    <lineage>
        <taxon>Bacteria</taxon>
        <taxon>Pseudomonadati</taxon>
        <taxon>Bacteroidota</taxon>
        <taxon>Flavobacteriia</taxon>
        <taxon>Flavobacteriales</taxon>
        <taxon>Flavobacteriaceae</taxon>
        <taxon>Paucihalobacter</taxon>
    </lineage>
</organism>
<sequence>MAATLEPNLSTLQTVELIDIPKISDPEGRGNLSVVEKNTLPFEVKRVYYLYDVPSDASRGGHAHKKLKQCLIAVSGSFDVVLHDGKDKKIIHLNKPNKGLIIPNGIWRELENFSSGSVCLALVSDVYEESDYIREFEEFKLFKRS</sequence>
<dbReference type="InterPro" id="IPR011051">
    <property type="entry name" value="RmlC_Cupin_sf"/>
</dbReference>
<dbReference type="RefSeq" id="WP_140988555.1">
    <property type="nucleotide sequence ID" value="NZ_VHIQ01000001.1"/>
</dbReference>
<reference evidence="2 3" key="1">
    <citation type="submission" date="2019-06" db="EMBL/GenBank/DDBJ databases">
        <title>Flavobacteriaceae Paucihalobacterium erythroidium CWB-1, complete genome.</title>
        <authorList>
            <person name="Wu S."/>
        </authorList>
    </citation>
    <scope>NUCLEOTIDE SEQUENCE [LARGE SCALE GENOMIC DNA]</scope>
    <source>
        <strain evidence="2 3">CWB-1</strain>
    </source>
</reference>
<evidence type="ECO:0000313" key="2">
    <source>
        <dbReference type="EMBL" id="TPV35545.1"/>
    </source>
</evidence>
<dbReference type="Gene3D" id="2.60.120.10">
    <property type="entry name" value="Jelly Rolls"/>
    <property type="match status" value="1"/>
</dbReference>
<name>A0A506PQR4_9FLAO</name>
<evidence type="ECO:0000259" key="1">
    <source>
        <dbReference type="Pfam" id="PF05523"/>
    </source>
</evidence>